<accession>A0ABN2A4M1</accession>
<evidence type="ECO:0000256" key="1">
    <source>
        <dbReference type="ARBA" id="ARBA00023125"/>
    </source>
</evidence>
<reference evidence="4 5" key="1">
    <citation type="journal article" date="2019" name="Int. J. Syst. Evol. Microbiol.">
        <title>The Global Catalogue of Microorganisms (GCM) 10K type strain sequencing project: providing services to taxonomists for standard genome sequencing and annotation.</title>
        <authorList>
            <consortium name="The Broad Institute Genomics Platform"/>
            <consortium name="The Broad Institute Genome Sequencing Center for Infectious Disease"/>
            <person name="Wu L."/>
            <person name="Ma J."/>
        </authorList>
    </citation>
    <scope>NUCLEOTIDE SEQUENCE [LARGE SCALE GENOMIC DNA]</scope>
    <source>
        <strain evidence="4 5">JCM 15933</strain>
    </source>
</reference>
<dbReference type="PANTHER" id="PTHR35807:SF1">
    <property type="entry name" value="TRANSCRIPTIONAL REGULATOR REDD"/>
    <property type="match status" value="1"/>
</dbReference>
<dbReference type="EMBL" id="BAAAQD010000004">
    <property type="protein sequence ID" value="GAA1510903.1"/>
    <property type="molecule type" value="Genomic_DNA"/>
</dbReference>
<keyword evidence="1" id="KW-0238">DNA-binding</keyword>
<feature type="domain" description="OmpR/PhoB-type" evidence="3">
    <location>
        <begin position="20"/>
        <end position="93"/>
    </location>
</feature>
<feature type="region of interest" description="Disordered" evidence="2">
    <location>
        <begin position="157"/>
        <end position="191"/>
    </location>
</feature>
<comment type="caution">
    <text evidence="4">The sequence shown here is derived from an EMBL/GenBank/DDBJ whole genome shotgun (WGS) entry which is preliminary data.</text>
</comment>
<dbReference type="InterPro" id="IPR001867">
    <property type="entry name" value="OmpR/PhoB-type_DNA-bd"/>
</dbReference>
<gene>
    <name evidence="4" type="ORF">GCM10009827_026370</name>
</gene>
<dbReference type="InterPro" id="IPR036388">
    <property type="entry name" value="WH-like_DNA-bd_sf"/>
</dbReference>
<evidence type="ECO:0000313" key="5">
    <source>
        <dbReference type="Proteomes" id="UP001501470"/>
    </source>
</evidence>
<protein>
    <recommendedName>
        <fullName evidence="3">OmpR/PhoB-type domain-containing protein</fullName>
    </recommendedName>
</protein>
<sequence length="191" mass="20373">MGQETSPYRILGRVCCGGFGRATELAGVKVRALVVTLLLQANRAVSLDRIGQALWEGEPPRSATANIRSFVHRLRADLHDPAHPVSRAGGYELMVPPDGSDHLRFERLVGAGRATLRAGDAAGAADLLSNDLEASPPLNGRMAANHAGKFRMNQGANRTIAKKEHGNASLPGRQEHRPGNEGSNYPKDLSG</sequence>
<dbReference type="Gene3D" id="1.10.10.10">
    <property type="entry name" value="Winged helix-like DNA-binding domain superfamily/Winged helix DNA-binding domain"/>
    <property type="match status" value="1"/>
</dbReference>
<proteinExistence type="predicted"/>
<name>A0ABN2A4M1_9ACTN</name>
<evidence type="ECO:0000313" key="4">
    <source>
        <dbReference type="EMBL" id="GAA1510903.1"/>
    </source>
</evidence>
<dbReference type="SUPFAM" id="SSF46894">
    <property type="entry name" value="C-terminal effector domain of the bipartite response regulators"/>
    <property type="match status" value="1"/>
</dbReference>
<dbReference type="InterPro" id="IPR051677">
    <property type="entry name" value="AfsR-DnrI-RedD_regulator"/>
</dbReference>
<evidence type="ECO:0000259" key="3">
    <source>
        <dbReference type="SMART" id="SM00862"/>
    </source>
</evidence>
<dbReference type="Proteomes" id="UP001501470">
    <property type="component" value="Unassembled WGS sequence"/>
</dbReference>
<organism evidence="4 5">
    <name type="scientific">Dactylosporangium maewongense</name>
    <dbReference type="NCBI Taxonomy" id="634393"/>
    <lineage>
        <taxon>Bacteria</taxon>
        <taxon>Bacillati</taxon>
        <taxon>Actinomycetota</taxon>
        <taxon>Actinomycetes</taxon>
        <taxon>Micromonosporales</taxon>
        <taxon>Micromonosporaceae</taxon>
        <taxon>Dactylosporangium</taxon>
    </lineage>
</organism>
<evidence type="ECO:0000256" key="2">
    <source>
        <dbReference type="SAM" id="MobiDB-lite"/>
    </source>
</evidence>
<dbReference type="RefSeq" id="WP_344502113.1">
    <property type="nucleotide sequence ID" value="NZ_BAAAQD010000004.1"/>
</dbReference>
<dbReference type="PANTHER" id="PTHR35807">
    <property type="entry name" value="TRANSCRIPTIONAL REGULATOR REDD-RELATED"/>
    <property type="match status" value="1"/>
</dbReference>
<dbReference type="InterPro" id="IPR016032">
    <property type="entry name" value="Sig_transdc_resp-reg_C-effctor"/>
</dbReference>
<dbReference type="SMART" id="SM00862">
    <property type="entry name" value="Trans_reg_C"/>
    <property type="match status" value="1"/>
</dbReference>
<keyword evidence="5" id="KW-1185">Reference proteome</keyword>